<dbReference type="SUPFAM" id="SSF54534">
    <property type="entry name" value="FKBP-like"/>
    <property type="match status" value="1"/>
</dbReference>
<dbReference type="Proteomes" id="UP000714420">
    <property type="component" value="Unassembled WGS sequence"/>
</dbReference>
<sequence length="332" mass="36260">MRKILFIAAAVLASMAFTGADAAVKNRKKAKANARPAVEKVVLKTSSDSLSYAGGMAFTNGLTPYLKSQGVDSTCMADFLQGFREQIKAGNDARLNARFVGMQIAAQLSKQMLTNMKKEFTDTPDSLVDTLVFRGFYDAIVNDTTLYKVSEAEADFMSRRTANRKIKEEKLYGPNRDAGEKFLAGNAAKDSVVVLPSGLQYKVLVKGDGPVPSMTDKVLVNYEGKLIDGTVFDASSKHGSDPATFRPDQVIKGWTEALTMMPVGSKWQLFIPYNLAYGERQAGQLIKPYSALVFTVELVGIDNPEAKASADDEKKQDKPVKAKKIKKAKSKK</sequence>
<comment type="catalytic activity">
    <reaction evidence="1 6">
        <text>[protein]-peptidylproline (omega=180) = [protein]-peptidylproline (omega=0)</text>
        <dbReference type="Rhea" id="RHEA:16237"/>
        <dbReference type="Rhea" id="RHEA-COMP:10747"/>
        <dbReference type="Rhea" id="RHEA-COMP:10748"/>
        <dbReference type="ChEBI" id="CHEBI:83833"/>
        <dbReference type="ChEBI" id="CHEBI:83834"/>
        <dbReference type="EC" id="5.2.1.8"/>
    </reaction>
</comment>
<dbReference type="InterPro" id="IPR036944">
    <property type="entry name" value="PPIase_FKBP_N_sf"/>
</dbReference>
<comment type="similarity">
    <text evidence="2">Belongs to the FKBP-type PPIase family.</text>
</comment>
<dbReference type="InterPro" id="IPR000774">
    <property type="entry name" value="PPIase_FKBP_N"/>
</dbReference>
<feature type="signal peptide" evidence="8">
    <location>
        <begin position="1"/>
        <end position="22"/>
    </location>
</feature>
<feature type="region of interest" description="Disordered" evidence="7">
    <location>
        <begin position="305"/>
        <end position="332"/>
    </location>
</feature>
<proteinExistence type="inferred from homology"/>
<evidence type="ECO:0000259" key="9">
    <source>
        <dbReference type="PROSITE" id="PS50059"/>
    </source>
</evidence>
<name>A0ABX2AIS2_9BACT</name>
<keyword evidence="5 6" id="KW-0413">Isomerase</keyword>
<evidence type="ECO:0000313" key="11">
    <source>
        <dbReference type="Proteomes" id="UP000714420"/>
    </source>
</evidence>
<dbReference type="PROSITE" id="PS50059">
    <property type="entry name" value="FKBP_PPIASE"/>
    <property type="match status" value="1"/>
</dbReference>
<dbReference type="Pfam" id="PF00254">
    <property type="entry name" value="FKBP_C"/>
    <property type="match status" value="1"/>
</dbReference>
<dbReference type="Gene3D" id="1.10.287.460">
    <property type="entry name" value="Peptidyl-prolyl cis-trans isomerase, FKBP-type, N-terminal domain"/>
    <property type="match status" value="1"/>
</dbReference>
<evidence type="ECO:0000256" key="4">
    <source>
        <dbReference type="ARBA" id="ARBA00023110"/>
    </source>
</evidence>
<organism evidence="10 11">
    <name type="scientific">Xylanibacter muris</name>
    <dbReference type="NCBI Taxonomy" id="2736290"/>
    <lineage>
        <taxon>Bacteria</taxon>
        <taxon>Pseudomonadati</taxon>
        <taxon>Bacteroidota</taxon>
        <taxon>Bacteroidia</taxon>
        <taxon>Bacteroidales</taxon>
        <taxon>Prevotellaceae</taxon>
        <taxon>Xylanibacter</taxon>
    </lineage>
</organism>
<evidence type="ECO:0000256" key="5">
    <source>
        <dbReference type="ARBA" id="ARBA00023235"/>
    </source>
</evidence>
<feature type="domain" description="PPIase FKBP-type" evidence="9">
    <location>
        <begin position="215"/>
        <end position="302"/>
    </location>
</feature>
<evidence type="ECO:0000256" key="8">
    <source>
        <dbReference type="SAM" id="SignalP"/>
    </source>
</evidence>
<evidence type="ECO:0000313" key="10">
    <source>
        <dbReference type="EMBL" id="NPD90953.1"/>
    </source>
</evidence>
<feature type="compositionally biased region" description="Basic residues" evidence="7">
    <location>
        <begin position="321"/>
        <end position="332"/>
    </location>
</feature>
<gene>
    <name evidence="10" type="ORF">HPS56_01010</name>
</gene>
<evidence type="ECO:0000256" key="7">
    <source>
        <dbReference type="SAM" id="MobiDB-lite"/>
    </source>
</evidence>
<dbReference type="PANTHER" id="PTHR43811:SF19">
    <property type="entry name" value="39 KDA FK506-BINDING NUCLEAR PROTEIN"/>
    <property type="match status" value="1"/>
</dbReference>
<dbReference type="PANTHER" id="PTHR43811">
    <property type="entry name" value="FKBP-TYPE PEPTIDYL-PROLYL CIS-TRANS ISOMERASE FKPA"/>
    <property type="match status" value="1"/>
</dbReference>
<accession>A0ABX2AIS2</accession>
<evidence type="ECO:0000256" key="6">
    <source>
        <dbReference type="PROSITE-ProRule" id="PRU00277"/>
    </source>
</evidence>
<dbReference type="EC" id="5.2.1.8" evidence="3 6"/>
<dbReference type="Gene3D" id="3.10.50.40">
    <property type="match status" value="1"/>
</dbReference>
<dbReference type="RefSeq" id="WP_172272504.1">
    <property type="nucleotide sequence ID" value="NZ_CASGMU010000001.1"/>
</dbReference>
<feature type="compositionally biased region" description="Basic and acidic residues" evidence="7">
    <location>
        <begin position="305"/>
        <end position="320"/>
    </location>
</feature>
<reference evidence="10 11" key="1">
    <citation type="submission" date="2020-05" db="EMBL/GenBank/DDBJ databases">
        <title>Distinct polysaccharide utilization as determinants for interspecies competition between intestinal Prevotella spp.</title>
        <authorList>
            <person name="Galvez E.J.C."/>
            <person name="Iljazovic A."/>
            <person name="Strowig T."/>
        </authorList>
    </citation>
    <scope>NUCLEOTIDE SEQUENCE [LARGE SCALE GENOMIC DNA]</scope>
    <source>
        <strain evidence="10 11">PMUR</strain>
    </source>
</reference>
<evidence type="ECO:0000256" key="1">
    <source>
        <dbReference type="ARBA" id="ARBA00000971"/>
    </source>
</evidence>
<keyword evidence="4 6" id="KW-0697">Rotamase</keyword>
<keyword evidence="8" id="KW-0732">Signal</keyword>
<dbReference type="EMBL" id="JABKKF010000001">
    <property type="protein sequence ID" value="NPD90953.1"/>
    <property type="molecule type" value="Genomic_DNA"/>
</dbReference>
<feature type="chain" id="PRO_5046836372" description="peptidylprolyl isomerase" evidence="8">
    <location>
        <begin position="23"/>
        <end position="332"/>
    </location>
</feature>
<keyword evidence="11" id="KW-1185">Reference proteome</keyword>
<comment type="caution">
    <text evidence="10">The sequence shown here is derived from an EMBL/GenBank/DDBJ whole genome shotgun (WGS) entry which is preliminary data.</text>
</comment>
<dbReference type="InterPro" id="IPR046357">
    <property type="entry name" value="PPIase_dom_sf"/>
</dbReference>
<evidence type="ECO:0000256" key="2">
    <source>
        <dbReference type="ARBA" id="ARBA00006577"/>
    </source>
</evidence>
<dbReference type="Pfam" id="PF01346">
    <property type="entry name" value="FKBP_N"/>
    <property type="match status" value="1"/>
</dbReference>
<evidence type="ECO:0000256" key="3">
    <source>
        <dbReference type="ARBA" id="ARBA00013194"/>
    </source>
</evidence>
<dbReference type="InterPro" id="IPR001179">
    <property type="entry name" value="PPIase_FKBP_dom"/>
</dbReference>
<protein>
    <recommendedName>
        <fullName evidence="3 6">peptidylprolyl isomerase</fullName>
        <ecNumber evidence="3 6">5.2.1.8</ecNumber>
    </recommendedName>
</protein>